<dbReference type="Gene3D" id="3.90.1150.10">
    <property type="entry name" value="Aspartate Aminotransferase, domain 1"/>
    <property type="match status" value="1"/>
</dbReference>
<comment type="caution">
    <text evidence="1">The sequence shown here is derived from an EMBL/GenBank/DDBJ whole genome shotgun (WGS) entry which is preliminary data.</text>
</comment>
<dbReference type="EMBL" id="CAJOAY010008022">
    <property type="protein sequence ID" value="CAF4178092.1"/>
    <property type="molecule type" value="Genomic_DNA"/>
</dbReference>
<evidence type="ECO:0000313" key="1">
    <source>
        <dbReference type="EMBL" id="CAF4178092.1"/>
    </source>
</evidence>
<dbReference type="InterPro" id="IPR015424">
    <property type="entry name" value="PyrdxlP-dep_Trfase"/>
</dbReference>
<sequence>QAFCRLLSKYNVLCLPGAVCAIPGYFRISLTANEDMIERSREGFKQAYEEAMSSNSNQAIQSDNK</sequence>
<proteinExistence type="predicted"/>
<gene>
    <name evidence="1" type="ORF">OKA104_LOCUS39737</name>
</gene>
<name>A0A819ZR03_9BILA</name>
<dbReference type="AlphaFoldDB" id="A0A819ZR03"/>
<organism evidence="1 2">
    <name type="scientific">Adineta steineri</name>
    <dbReference type="NCBI Taxonomy" id="433720"/>
    <lineage>
        <taxon>Eukaryota</taxon>
        <taxon>Metazoa</taxon>
        <taxon>Spiralia</taxon>
        <taxon>Gnathifera</taxon>
        <taxon>Rotifera</taxon>
        <taxon>Eurotatoria</taxon>
        <taxon>Bdelloidea</taxon>
        <taxon>Adinetida</taxon>
        <taxon>Adinetidae</taxon>
        <taxon>Adineta</taxon>
    </lineage>
</organism>
<reference evidence="1" key="1">
    <citation type="submission" date="2021-02" db="EMBL/GenBank/DDBJ databases">
        <authorList>
            <person name="Nowell W R."/>
        </authorList>
    </citation>
    <scope>NUCLEOTIDE SEQUENCE</scope>
</reference>
<dbReference type="SUPFAM" id="SSF53383">
    <property type="entry name" value="PLP-dependent transferases"/>
    <property type="match status" value="1"/>
</dbReference>
<accession>A0A819ZR03</accession>
<evidence type="ECO:0000313" key="2">
    <source>
        <dbReference type="Proteomes" id="UP000663881"/>
    </source>
</evidence>
<dbReference type="InterPro" id="IPR015422">
    <property type="entry name" value="PyrdxlP-dep_Trfase_small"/>
</dbReference>
<feature type="non-terminal residue" evidence="1">
    <location>
        <position position="1"/>
    </location>
</feature>
<dbReference type="Proteomes" id="UP000663881">
    <property type="component" value="Unassembled WGS sequence"/>
</dbReference>
<protein>
    <submittedName>
        <fullName evidence="1">Uncharacterized protein</fullName>
    </submittedName>
</protein>